<evidence type="ECO:0000256" key="3">
    <source>
        <dbReference type="SAM" id="MobiDB-lite"/>
    </source>
</evidence>
<dbReference type="RefSeq" id="XP_004334755.1">
    <property type="nucleotide sequence ID" value="XM_004334707.1"/>
</dbReference>
<feature type="compositionally biased region" description="Polar residues" evidence="3">
    <location>
        <begin position="452"/>
        <end position="461"/>
    </location>
</feature>
<comment type="similarity">
    <text evidence="1">Belongs to the CDC123 family.</text>
</comment>
<protein>
    <recommendedName>
        <fullName evidence="6">Cell division cycle protein 123</fullName>
    </recommendedName>
</protein>
<reference evidence="4 5" key="1">
    <citation type="journal article" date="2013" name="Genome Biol.">
        <title>Genome of Acanthamoeba castellanii highlights extensive lateral gene transfer and early evolution of tyrosine kinase signaling.</title>
        <authorList>
            <person name="Clarke M."/>
            <person name="Lohan A.J."/>
            <person name="Liu B."/>
            <person name="Lagkouvardos I."/>
            <person name="Roy S."/>
            <person name="Zafar N."/>
            <person name="Bertelli C."/>
            <person name="Schilde C."/>
            <person name="Kianianmomeni A."/>
            <person name="Burglin T.R."/>
            <person name="Frech C."/>
            <person name="Turcotte B."/>
            <person name="Kopec K.O."/>
            <person name="Synnott J.M."/>
            <person name="Choo C."/>
            <person name="Paponov I."/>
            <person name="Finkler A."/>
            <person name="Soon Heng Tan C."/>
            <person name="Hutchins A.P."/>
            <person name="Weinmeier T."/>
            <person name="Rattei T."/>
            <person name="Chu J.S."/>
            <person name="Gimenez G."/>
            <person name="Irimia M."/>
            <person name="Rigden D.J."/>
            <person name="Fitzpatrick D.A."/>
            <person name="Lorenzo-Morales J."/>
            <person name="Bateman A."/>
            <person name="Chiu C.H."/>
            <person name="Tang P."/>
            <person name="Hegemann P."/>
            <person name="Fromm H."/>
            <person name="Raoult D."/>
            <person name="Greub G."/>
            <person name="Miranda-Saavedra D."/>
            <person name="Chen N."/>
            <person name="Nash P."/>
            <person name="Ginger M.L."/>
            <person name="Horn M."/>
            <person name="Schaap P."/>
            <person name="Caler L."/>
            <person name="Loftus B."/>
        </authorList>
    </citation>
    <scope>NUCLEOTIDE SEQUENCE [LARGE SCALE GENOMIC DNA]</scope>
    <source>
        <strain evidence="4 5">Neff</strain>
    </source>
</reference>
<evidence type="ECO:0000313" key="4">
    <source>
        <dbReference type="EMBL" id="ELR12742.1"/>
    </source>
</evidence>
<gene>
    <name evidence="4" type="ORF">ACA1_092760</name>
</gene>
<dbReference type="AlphaFoldDB" id="L8GID3"/>
<proteinExistence type="inferred from homology"/>
<sequence>MEKQDAVGDERLRLPNPFTLPSFSLEKWSYMSLFDPAYASVLVGRAAECWYEDLKDFTFATAFMPVSKAQATALVHHYQQHQLSRTDALTPDDEAQLAQLEAELAHAMEEMKSSSARRELQGEEEEMSFFVRLSSRSPKDAGLNEGHPRIMEYLTEELDRFGGLAAADPNQKTVAMQRAAGRILRVTDAKQALWLIVNSERTFTDMVHALGHEDGEWTMKIVLRHWMDGVDLANEFRGFVCQGNLTALSQYNDGNYYPELMGKEELIVGKISAYWQKVKHQVKYQACIVDFVLVNNMQDVYIVEINPFVHLPPLDSIPSRPFMYGPVTGGALFDWGTERPLLQGECDVWGDLDEYQRKQKSLYGLGDADDGEDGEREVNEAPVRVQLRYQEYHHDDHDGEPRPPVLRLVHRVPSYLTDDYLMAFPILDLIGKWQQPGTSSAGASAMKRDQNKNTTKTCSLQ</sequence>
<organism evidence="4 5">
    <name type="scientific">Acanthamoeba castellanii (strain ATCC 30010 / Neff)</name>
    <dbReference type="NCBI Taxonomy" id="1257118"/>
    <lineage>
        <taxon>Eukaryota</taxon>
        <taxon>Amoebozoa</taxon>
        <taxon>Discosea</taxon>
        <taxon>Longamoebia</taxon>
        <taxon>Centramoebida</taxon>
        <taxon>Acanthamoebidae</taxon>
        <taxon>Acanthamoeba</taxon>
    </lineage>
</organism>
<dbReference type="KEGG" id="acan:ACA1_092760"/>
<dbReference type="OrthoDB" id="360540at2759"/>
<evidence type="ECO:0000256" key="1">
    <source>
        <dbReference type="ARBA" id="ARBA00011047"/>
    </source>
</evidence>
<dbReference type="PANTHER" id="PTHR15323">
    <property type="entry name" value="D123 PROTEIN"/>
    <property type="match status" value="1"/>
</dbReference>
<dbReference type="Proteomes" id="UP000011083">
    <property type="component" value="Unassembled WGS sequence"/>
</dbReference>
<dbReference type="VEuPathDB" id="AmoebaDB:ACA1_092760"/>
<dbReference type="PANTHER" id="PTHR15323:SF6">
    <property type="entry name" value="CELL DIVISION CYCLE PROTEIN 123 HOMOLOG"/>
    <property type="match status" value="1"/>
</dbReference>
<dbReference type="GO" id="GO:0005737">
    <property type="term" value="C:cytoplasm"/>
    <property type="evidence" value="ECO:0007669"/>
    <property type="project" value="TreeGrafter"/>
</dbReference>
<keyword evidence="2" id="KW-0175">Coiled coil</keyword>
<feature type="region of interest" description="Disordered" evidence="3">
    <location>
        <begin position="438"/>
        <end position="461"/>
    </location>
</feature>
<dbReference type="Pfam" id="PF07065">
    <property type="entry name" value="D123"/>
    <property type="match status" value="1"/>
</dbReference>
<dbReference type="EMBL" id="KB008103">
    <property type="protein sequence ID" value="ELR12742.1"/>
    <property type="molecule type" value="Genomic_DNA"/>
</dbReference>
<dbReference type="GeneID" id="14913509"/>
<name>L8GID3_ACACF</name>
<keyword evidence="5" id="KW-1185">Reference proteome</keyword>
<dbReference type="OMA" id="YWINHEN"/>
<feature type="coiled-coil region" evidence="2">
    <location>
        <begin position="90"/>
        <end position="117"/>
    </location>
</feature>
<accession>L8GID3</accession>
<dbReference type="InterPro" id="IPR009772">
    <property type="entry name" value="CDC123"/>
</dbReference>
<evidence type="ECO:0000313" key="5">
    <source>
        <dbReference type="Proteomes" id="UP000011083"/>
    </source>
</evidence>
<evidence type="ECO:0008006" key="6">
    <source>
        <dbReference type="Google" id="ProtNLM"/>
    </source>
</evidence>
<evidence type="ECO:0000256" key="2">
    <source>
        <dbReference type="SAM" id="Coils"/>
    </source>
</evidence>